<sequence length="185" mass="19621">MRHRSEVARRAAVALVGLGLLSLGACASAARPDAMTVLPSTITIAQAGDFGHGAIKIANVSGGTETNPLLWSEVASGDFRQALENSLKAAGYLGATADAPLSLTASMLELKQPMAGFDMSVTSRVRYSVTDSSGRIVFDDTVAATGTARMGESLIGMERLRLANEYAIRENIKAFIERFRTRTAR</sequence>
<dbReference type="EMBL" id="JBEPTF010000001">
    <property type="protein sequence ID" value="MET4682183.1"/>
    <property type="molecule type" value="Genomic_DNA"/>
</dbReference>
<evidence type="ECO:0008006" key="4">
    <source>
        <dbReference type="Google" id="ProtNLM"/>
    </source>
</evidence>
<dbReference type="Proteomes" id="UP001549313">
    <property type="component" value="Unassembled WGS sequence"/>
</dbReference>
<comment type="caution">
    <text evidence="2">The sequence shown here is derived from an EMBL/GenBank/DDBJ whole genome shotgun (WGS) entry which is preliminary data.</text>
</comment>
<keyword evidence="3" id="KW-1185">Reference proteome</keyword>
<dbReference type="RefSeq" id="WP_354087143.1">
    <property type="nucleotide sequence ID" value="NZ_JBEPTF010000001.1"/>
</dbReference>
<reference evidence="2 3" key="1">
    <citation type="submission" date="2024-06" db="EMBL/GenBank/DDBJ databases">
        <title>Sorghum-associated microbial communities from plants grown in Nebraska, USA.</title>
        <authorList>
            <person name="Schachtman D."/>
        </authorList>
    </citation>
    <scope>NUCLEOTIDE SEQUENCE [LARGE SCALE GENOMIC DNA]</scope>
    <source>
        <strain evidence="2 3">2814</strain>
    </source>
</reference>
<proteinExistence type="predicted"/>
<gene>
    <name evidence="2" type="ORF">ABIE19_000092</name>
</gene>
<organism evidence="2 3">
    <name type="scientific">Brevundimonas faecalis</name>
    <dbReference type="NCBI Taxonomy" id="947378"/>
    <lineage>
        <taxon>Bacteria</taxon>
        <taxon>Pseudomonadati</taxon>
        <taxon>Pseudomonadota</taxon>
        <taxon>Alphaproteobacteria</taxon>
        <taxon>Caulobacterales</taxon>
        <taxon>Caulobacteraceae</taxon>
        <taxon>Brevundimonas</taxon>
    </lineage>
</organism>
<evidence type="ECO:0000313" key="3">
    <source>
        <dbReference type="Proteomes" id="UP001549313"/>
    </source>
</evidence>
<evidence type="ECO:0000313" key="2">
    <source>
        <dbReference type="EMBL" id="MET4682183.1"/>
    </source>
</evidence>
<protein>
    <recommendedName>
        <fullName evidence="4">UDP-N-acetylglucosamine acyltransferase</fullName>
    </recommendedName>
</protein>
<evidence type="ECO:0000256" key="1">
    <source>
        <dbReference type="SAM" id="SignalP"/>
    </source>
</evidence>
<feature type="chain" id="PRO_5046161087" description="UDP-N-acetylglucosamine acyltransferase" evidence="1">
    <location>
        <begin position="30"/>
        <end position="185"/>
    </location>
</feature>
<accession>A0ABV2R878</accession>
<feature type="signal peptide" evidence="1">
    <location>
        <begin position="1"/>
        <end position="29"/>
    </location>
</feature>
<name>A0ABV2R878_9CAUL</name>
<dbReference type="PROSITE" id="PS51257">
    <property type="entry name" value="PROKAR_LIPOPROTEIN"/>
    <property type="match status" value="1"/>
</dbReference>
<keyword evidence="1" id="KW-0732">Signal</keyword>